<gene>
    <name evidence="11" type="ORF">METZ01_LOCUS93737</name>
</gene>
<dbReference type="AlphaFoldDB" id="A0A381VN30"/>
<feature type="transmembrane region" description="Helical" evidence="9">
    <location>
        <begin position="12"/>
        <end position="37"/>
    </location>
</feature>
<evidence type="ECO:0000256" key="4">
    <source>
        <dbReference type="ARBA" id="ARBA00022692"/>
    </source>
</evidence>
<dbReference type="InterPro" id="IPR036909">
    <property type="entry name" value="Cyt_c-like_dom_sf"/>
</dbReference>
<dbReference type="InterPro" id="IPR011743">
    <property type="entry name" value="Caa3_sub_IV"/>
</dbReference>
<evidence type="ECO:0000256" key="3">
    <source>
        <dbReference type="ARBA" id="ARBA00022617"/>
    </source>
</evidence>
<keyword evidence="3" id="KW-0349">Heme</keyword>
<comment type="subcellular location">
    <subcellularLocation>
        <location evidence="1">Cell membrane</location>
        <topology evidence="1">Multi-pass membrane protein</topology>
    </subcellularLocation>
</comment>
<keyword evidence="8 9" id="KW-0472">Membrane</keyword>
<keyword evidence="2" id="KW-1003">Cell membrane</keyword>
<keyword evidence="5" id="KW-0479">Metal-binding</keyword>
<dbReference type="GO" id="GO:0005886">
    <property type="term" value="C:plasma membrane"/>
    <property type="evidence" value="ECO:0007669"/>
    <property type="project" value="UniProtKB-SubCell"/>
</dbReference>
<evidence type="ECO:0000256" key="9">
    <source>
        <dbReference type="SAM" id="Phobius"/>
    </source>
</evidence>
<dbReference type="PROSITE" id="PS51007">
    <property type="entry name" value="CYTC"/>
    <property type="match status" value="1"/>
</dbReference>
<evidence type="ECO:0000256" key="5">
    <source>
        <dbReference type="ARBA" id="ARBA00022723"/>
    </source>
</evidence>
<evidence type="ECO:0000256" key="7">
    <source>
        <dbReference type="ARBA" id="ARBA00023004"/>
    </source>
</evidence>
<dbReference type="InterPro" id="IPR009056">
    <property type="entry name" value="Cyt_c-like_dom"/>
</dbReference>
<dbReference type="GO" id="GO:0020037">
    <property type="term" value="F:heme binding"/>
    <property type="evidence" value="ECO:0007669"/>
    <property type="project" value="InterPro"/>
</dbReference>
<protein>
    <recommendedName>
        <fullName evidence="10">Cytochrome c domain-containing protein</fullName>
    </recommendedName>
</protein>
<evidence type="ECO:0000256" key="2">
    <source>
        <dbReference type="ARBA" id="ARBA00022475"/>
    </source>
</evidence>
<dbReference type="SUPFAM" id="SSF46626">
    <property type="entry name" value="Cytochrome c"/>
    <property type="match status" value="1"/>
</dbReference>
<sequence length="235" mass="24806">MSSDHKNGQHGASIPAYMLVAAILVVVTALEVGFFYLDVVGELMVTIMIGLSILKFGLVVGYFMHLKFEAPLFTYFFLGGLLLAISISLAFLTLFTNFDIGDPNVARTAPATPTPYPTPTVVMVLAESAGNIVSEGVADILVGGKGVFVGKGCVGCHSIDGLEGAVGQVGPNLTNIGTVAGTRIVGVNAREYIEESIMNPSDFVVDGFAPVMPDLMGSFKEGEFKELADYLESLE</sequence>
<evidence type="ECO:0000256" key="8">
    <source>
        <dbReference type="ARBA" id="ARBA00023136"/>
    </source>
</evidence>
<organism evidence="11">
    <name type="scientific">marine metagenome</name>
    <dbReference type="NCBI Taxonomy" id="408172"/>
    <lineage>
        <taxon>unclassified sequences</taxon>
        <taxon>metagenomes</taxon>
        <taxon>ecological metagenomes</taxon>
    </lineage>
</organism>
<evidence type="ECO:0000259" key="10">
    <source>
        <dbReference type="PROSITE" id="PS51007"/>
    </source>
</evidence>
<feature type="domain" description="Cytochrome c" evidence="10">
    <location>
        <begin position="139"/>
        <end position="235"/>
    </location>
</feature>
<keyword evidence="7" id="KW-0408">Iron</keyword>
<keyword evidence="4 9" id="KW-0812">Transmembrane</keyword>
<dbReference type="Pfam" id="PF03626">
    <property type="entry name" value="COX4_pro"/>
    <property type="match status" value="1"/>
</dbReference>
<name>A0A381VN30_9ZZZZ</name>
<feature type="transmembrane region" description="Helical" evidence="9">
    <location>
        <begin position="43"/>
        <end position="63"/>
    </location>
</feature>
<evidence type="ECO:0000256" key="6">
    <source>
        <dbReference type="ARBA" id="ARBA00022989"/>
    </source>
</evidence>
<feature type="transmembrane region" description="Helical" evidence="9">
    <location>
        <begin position="75"/>
        <end position="95"/>
    </location>
</feature>
<evidence type="ECO:0000313" key="11">
    <source>
        <dbReference type="EMBL" id="SVA40883.1"/>
    </source>
</evidence>
<proteinExistence type="predicted"/>
<dbReference type="InterPro" id="IPR005171">
    <property type="entry name" value="Cyt_c_oxidase_su4_prok"/>
</dbReference>
<dbReference type="GO" id="GO:0046872">
    <property type="term" value="F:metal ion binding"/>
    <property type="evidence" value="ECO:0007669"/>
    <property type="project" value="UniProtKB-KW"/>
</dbReference>
<keyword evidence="6 9" id="KW-1133">Transmembrane helix</keyword>
<dbReference type="EMBL" id="UINC01009101">
    <property type="protein sequence ID" value="SVA40883.1"/>
    <property type="molecule type" value="Genomic_DNA"/>
</dbReference>
<dbReference type="Gene3D" id="1.10.760.10">
    <property type="entry name" value="Cytochrome c-like domain"/>
    <property type="match status" value="1"/>
</dbReference>
<dbReference type="GO" id="GO:0009055">
    <property type="term" value="F:electron transfer activity"/>
    <property type="evidence" value="ECO:0007669"/>
    <property type="project" value="InterPro"/>
</dbReference>
<dbReference type="NCBIfam" id="TIGR02229">
    <property type="entry name" value="caa3_sub_IV"/>
    <property type="match status" value="1"/>
</dbReference>
<reference evidence="11" key="1">
    <citation type="submission" date="2018-05" db="EMBL/GenBank/DDBJ databases">
        <authorList>
            <person name="Lanie J.A."/>
            <person name="Ng W.-L."/>
            <person name="Kazmierczak K.M."/>
            <person name="Andrzejewski T.M."/>
            <person name="Davidsen T.M."/>
            <person name="Wayne K.J."/>
            <person name="Tettelin H."/>
            <person name="Glass J.I."/>
            <person name="Rusch D."/>
            <person name="Podicherti R."/>
            <person name="Tsui H.-C.T."/>
            <person name="Winkler M.E."/>
        </authorList>
    </citation>
    <scope>NUCLEOTIDE SEQUENCE</scope>
</reference>
<accession>A0A381VN30</accession>
<dbReference type="Pfam" id="PF00034">
    <property type="entry name" value="Cytochrom_C"/>
    <property type="match status" value="1"/>
</dbReference>
<evidence type="ECO:0000256" key="1">
    <source>
        <dbReference type="ARBA" id="ARBA00004651"/>
    </source>
</evidence>